<evidence type="ECO:0000313" key="15">
    <source>
        <dbReference type="EMBL" id="NWR64016.1"/>
    </source>
</evidence>
<evidence type="ECO:0000259" key="11">
    <source>
        <dbReference type="Pfam" id="PF23039"/>
    </source>
</evidence>
<dbReference type="InterPro" id="IPR055421">
    <property type="entry name" value="TMEM132_3rd"/>
</dbReference>
<keyword evidence="4 7" id="KW-1133">Transmembrane helix</keyword>
<dbReference type="Proteomes" id="UP000551127">
    <property type="component" value="Unassembled WGS sequence"/>
</dbReference>
<dbReference type="InterPro" id="IPR031435">
    <property type="entry name" value="TMEM132_N"/>
</dbReference>
<dbReference type="InterPro" id="IPR055423">
    <property type="entry name" value="Ig_TMEM132_5th"/>
</dbReference>
<sequence>LPVSYRLSNTRLAFFLKEVGASPVGNGSAPLQRAEPFVVFQTKELPVLNVTLGPFSTGLVLPKEQLQPSSTLEVPDRLTVNWKVRAFIIQPRLVASQPVVQVLFYVAGRDWDDFDVTDRLPCVRLHAFRDAREIKSSCRLRGSLAMCLVQAELPHAWFGPPAVPLGRRKSPESLEVPGESQQAELYYTLHAPDGAGQCLGEMVPRRGTGGARTEGPTQHPLLRIGSVSLLQPPPGQPMQEHRLDGNVFIRLPDKPLKPGEVLSILLYLMSNSTVEHFTLRVKAKKGVNLLSTKSRSGQWLVSSELLTGGKHSTATVDVARVDGAGPRDGDSSEIMQLDFEMENFTSQSVTRRIMWHIDYRGRNPPPDLEKVVTELTVIQRDIRAIVPLAMDTEIINTAILTGRTVAIPVKVIAIELSGVIVDVSAMVECKSNNEDIIKVSSSCDYVFVSGKESRGSMSARVTFTYEHLSAPLEMTVWVPKLPLHIELLDARLSQVKGWRVPILPDRRSVRDSEHEEDEEERKQSRGCALQYQHTTLQVFTQFHTMAAEGTGQVVTMLGPDWLVEVTDLVSDFMRVDDPRVAHMVDSFTLAGREPGTTLFKVVSPLMEAVLGETLVTVAEEKVSITDLKAQVVSSLSLSLHPSPGNSHTIIARTSVQQTLSFFKQEALLSLWISYSDGTTVPLSLYDPKDYNLVVSSLDEKVVSVTQDRAFPLVVAESEGAGELLRAELVICESCQKTKRKSVLFTALATVRVHFGSEEDPTYDYDHVPSKPGLAETGASTTLRAEVERKAEPSEDSKMSSASHPTEDFPTIPTGFVQVTRGLTDLEIGMYALLGVFCLAILVFLINCIVFVLKYRHKRIPPEGQTNMDHSHHWVFLGNGQPLRAHNDLSPQPESPGNPLENVQTCCHGDHHSSGSSQTSVQSQVHGRGDGSSGGSTRDQSEDPLNSPTSKRKRVKFTTFATLPSDDLAYNSIPIADEEDLEWVCQDMGLQDPEELHNYIRRIKEIA</sequence>
<dbReference type="Pfam" id="PF16070">
    <property type="entry name" value="Ig_TMEM132_4th"/>
    <property type="match status" value="1"/>
</dbReference>
<evidence type="ECO:0000256" key="3">
    <source>
        <dbReference type="ARBA" id="ARBA00022692"/>
    </source>
</evidence>
<feature type="domain" description="Transmembrane protein TMEM132 N-terminal" evidence="8">
    <location>
        <begin position="3"/>
        <end position="65"/>
    </location>
</feature>
<protein>
    <submittedName>
        <fullName evidence="15">T132E protein</fullName>
    </submittedName>
</protein>
<dbReference type="PANTHER" id="PTHR13388">
    <property type="entry name" value="DETONATOR, ISOFORM E"/>
    <property type="match status" value="1"/>
</dbReference>
<dbReference type="Pfam" id="PF23486">
    <property type="entry name" value="Ig_TMEM132_5th"/>
    <property type="match status" value="1"/>
</dbReference>
<dbReference type="Pfam" id="PF23481">
    <property type="entry name" value="Ig_TMEM132_2nd"/>
    <property type="match status" value="1"/>
</dbReference>
<evidence type="ECO:0000256" key="4">
    <source>
        <dbReference type="ARBA" id="ARBA00022989"/>
    </source>
</evidence>
<evidence type="ECO:0000259" key="10">
    <source>
        <dbReference type="Pfam" id="PF16070"/>
    </source>
</evidence>
<feature type="compositionally biased region" description="Low complexity" evidence="6">
    <location>
        <begin position="913"/>
        <end position="925"/>
    </location>
</feature>
<dbReference type="InterPro" id="IPR026307">
    <property type="entry name" value="TMEM132"/>
</dbReference>
<dbReference type="Pfam" id="PF15706">
    <property type="entry name" value="TMEM132_C"/>
    <property type="match status" value="1"/>
</dbReference>
<feature type="non-terminal residue" evidence="15">
    <location>
        <position position="1"/>
    </location>
</feature>
<evidence type="ECO:0000256" key="6">
    <source>
        <dbReference type="SAM" id="MobiDB-lite"/>
    </source>
</evidence>
<evidence type="ECO:0000259" key="9">
    <source>
        <dbReference type="Pfam" id="PF15706"/>
    </source>
</evidence>
<proteinExistence type="inferred from homology"/>
<evidence type="ECO:0000256" key="5">
    <source>
        <dbReference type="ARBA" id="ARBA00023136"/>
    </source>
</evidence>
<feature type="transmembrane region" description="Helical" evidence="7">
    <location>
        <begin position="827"/>
        <end position="852"/>
    </location>
</feature>
<evidence type="ECO:0000259" key="12">
    <source>
        <dbReference type="Pfam" id="PF23481"/>
    </source>
</evidence>
<dbReference type="InterPro" id="IPR031436">
    <property type="entry name" value="TMEM132_C"/>
</dbReference>
<evidence type="ECO:0000259" key="14">
    <source>
        <dbReference type="Pfam" id="PF23487"/>
    </source>
</evidence>
<feature type="region of interest" description="Disordered" evidence="6">
    <location>
        <begin position="763"/>
        <end position="806"/>
    </location>
</feature>
<gene>
    <name evidence="15" type="primary">Tmem132e</name>
    <name evidence="15" type="ORF">BUCABY_R10987</name>
</gene>
<keyword evidence="16" id="KW-1185">Reference proteome</keyword>
<keyword evidence="5 7" id="KW-0472">Membrane</keyword>
<dbReference type="PANTHER" id="PTHR13388:SF7">
    <property type="entry name" value="TRANSMEMBRANE PROTEIN 132E"/>
    <property type="match status" value="1"/>
</dbReference>
<accession>A0A7K4YYL8</accession>
<feature type="domain" description="Transmembrane protein TMEM132 fifth" evidence="13">
    <location>
        <begin position="485"/>
        <end position="622"/>
    </location>
</feature>
<feature type="domain" description="Transmembrane protein family 132 fourth" evidence="10">
    <location>
        <begin position="384"/>
        <end position="481"/>
    </location>
</feature>
<evidence type="ECO:0000256" key="1">
    <source>
        <dbReference type="ARBA" id="ARBA00004479"/>
    </source>
</evidence>
<feature type="compositionally biased region" description="Basic and acidic residues" evidence="6">
    <location>
        <begin position="784"/>
        <end position="797"/>
    </location>
</feature>
<evidence type="ECO:0000259" key="8">
    <source>
        <dbReference type="Pfam" id="PF15705"/>
    </source>
</evidence>
<reference evidence="15 16" key="1">
    <citation type="submission" date="2019-09" db="EMBL/GenBank/DDBJ databases">
        <title>Bird 10,000 Genomes (B10K) Project - Family phase.</title>
        <authorList>
            <person name="Zhang G."/>
        </authorList>
    </citation>
    <scope>NUCLEOTIDE SEQUENCE [LARGE SCALE GENOMIC DNA]</scope>
    <source>
        <strain evidence="15">B10K-DU-012-80</strain>
    </source>
</reference>
<dbReference type="AlphaFoldDB" id="A0A7K4YYL8"/>
<dbReference type="InterPro" id="IPR055422">
    <property type="entry name" value="Ig_TMEM132_2nd"/>
</dbReference>
<feature type="domain" description="Transmembrane protein TMEM132 C-terminal" evidence="9">
    <location>
        <begin position="799"/>
        <end position="880"/>
    </location>
</feature>
<dbReference type="InterPro" id="IPR055424">
    <property type="entry name" value="Ig_TMEM132_6th"/>
</dbReference>
<name>A0A7K4YYL8_BUCAB</name>
<organism evidence="15 16">
    <name type="scientific">Bucorvus abyssinicus</name>
    <name type="common">Northern ground-hornbill</name>
    <name type="synonym">Abyssinian ground-hornbill</name>
    <dbReference type="NCBI Taxonomy" id="153643"/>
    <lineage>
        <taxon>Eukaryota</taxon>
        <taxon>Metazoa</taxon>
        <taxon>Chordata</taxon>
        <taxon>Craniata</taxon>
        <taxon>Vertebrata</taxon>
        <taxon>Euteleostomi</taxon>
        <taxon>Archelosauria</taxon>
        <taxon>Archosauria</taxon>
        <taxon>Dinosauria</taxon>
        <taxon>Saurischia</taxon>
        <taxon>Theropoda</taxon>
        <taxon>Coelurosauria</taxon>
        <taxon>Aves</taxon>
        <taxon>Neognathae</taxon>
        <taxon>Neoaves</taxon>
        <taxon>Telluraves</taxon>
        <taxon>Coraciimorphae</taxon>
        <taxon>Bucerotiformes</taxon>
        <taxon>Bucorvidae</taxon>
        <taxon>Bucorvus</taxon>
    </lineage>
</organism>
<dbReference type="Pfam" id="PF15705">
    <property type="entry name" value="TMEM132_N"/>
    <property type="match status" value="1"/>
</dbReference>
<comment type="caution">
    <text evidence="15">The sequence shown here is derived from an EMBL/GenBank/DDBJ whole genome shotgun (WGS) entry which is preliminary data.</text>
</comment>
<feature type="domain" description="Transmembrane protein TMEM132 cohesin-like" evidence="11">
    <location>
        <begin position="238"/>
        <end position="382"/>
    </location>
</feature>
<comment type="subcellular location">
    <subcellularLocation>
        <location evidence="1">Membrane</location>
        <topology evidence="1">Single-pass type I membrane protein</topology>
    </subcellularLocation>
</comment>
<keyword evidence="3 7" id="KW-0812">Transmembrane</keyword>
<evidence type="ECO:0000256" key="2">
    <source>
        <dbReference type="ARBA" id="ARBA00006166"/>
    </source>
</evidence>
<feature type="domain" description="Transmembrane protein TMEM132 sixth" evidence="14">
    <location>
        <begin position="623"/>
        <end position="736"/>
    </location>
</feature>
<feature type="non-terminal residue" evidence="15">
    <location>
        <position position="1006"/>
    </location>
</feature>
<dbReference type="Pfam" id="PF23039">
    <property type="entry name" value="TMEM132_3rd"/>
    <property type="match status" value="1"/>
</dbReference>
<evidence type="ECO:0000259" key="13">
    <source>
        <dbReference type="Pfam" id="PF23486"/>
    </source>
</evidence>
<comment type="similarity">
    <text evidence="2">Belongs to the TMEM132 family.</text>
</comment>
<dbReference type="OrthoDB" id="10026202at2759"/>
<dbReference type="EMBL" id="VYZL01004531">
    <property type="protein sequence ID" value="NWR64016.1"/>
    <property type="molecule type" value="Genomic_DNA"/>
</dbReference>
<dbReference type="GO" id="GO:0016020">
    <property type="term" value="C:membrane"/>
    <property type="evidence" value="ECO:0007669"/>
    <property type="project" value="UniProtKB-SubCell"/>
</dbReference>
<feature type="domain" description="Transmembrane protein TMEM132 second Ig-like" evidence="12">
    <location>
        <begin position="83"/>
        <end position="206"/>
    </location>
</feature>
<feature type="region of interest" description="Disordered" evidence="6">
    <location>
        <begin position="882"/>
        <end position="952"/>
    </location>
</feature>
<evidence type="ECO:0000313" key="16">
    <source>
        <dbReference type="Proteomes" id="UP000551127"/>
    </source>
</evidence>
<dbReference type="InterPro" id="IPR031437">
    <property type="entry name" value="Ig_TMEM132_4th"/>
</dbReference>
<evidence type="ECO:0000256" key="7">
    <source>
        <dbReference type="SAM" id="Phobius"/>
    </source>
</evidence>
<dbReference type="Pfam" id="PF23487">
    <property type="entry name" value="Ig_TMEM132_6th"/>
    <property type="match status" value="1"/>
</dbReference>